<sequence length="275" mass="28852">MANFTAADVKTLRDRLGAGMMDSKNALVEADGDIEKAVEILRVKGLKGVAKREGRQTTAGLVAAKASSGYATIIELASETDFVAKNDKFIALADSVLEAVAAAGAKDAAEGNAAAIGGQTVEAFVNDEAALMGEKVELRSVSRVDGEAFAIYLHKTSKDLPPQVGVVVGYTGSDEETARSIAQHIAFAAPTYLSRDEVPADQVAKERAIVEETAKNEGKPEAALPKIIEGRLTGFFKEIALLDQAYAKDNKLSVAKVVEQAGIEISGFARVKVGA</sequence>
<evidence type="ECO:0000256" key="5">
    <source>
        <dbReference type="ARBA" id="ARBA00025453"/>
    </source>
</evidence>
<evidence type="ECO:0000256" key="3">
    <source>
        <dbReference type="ARBA" id="ARBA00022768"/>
    </source>
</evidence>
<keyword evidence="3 6" id="KW-0251">Elongation factor</keyword>
<keyword evidence="6" id="KW-0963">Cytoplasm</keyword>
<reference evidence="9 11" key="2">
    <citation type="submission" date="2020-07" db="EMBL/GenBank/DDBJ databases">
        <title>Sequencing the genomes of 1000 actinobacteria strains.</title>
        <authorList>
            <person name="Klenk H.-P."/>
        </authorList>
    </citation>
    <scope>NUCLEOTIDE SEQUENCE [LARGE SCALE GENOMIC DNA]</scope>
    <source>
        <strain evidence="9 11">DSM 10309</strain>
    </source>
</reference>
<evidence type="ECO:0000256" key="1">
    <source>
        <dbReference type="ARBA" id="ARBA00005532"/>
    </source>
</evidence>
<gene>
    <name evidence="6 8" type="primary">tsf</name>
    <name evidence="9" type="ORF">FB463_000667</name>
    <name evidence="8" type="ORF">FFA01_01490</name>
</gene>
<feature type="domain" description="Translation elongation factor EFTs/EF1B dimerisation" evidence="7">
    <location>
        <begin position="71"/>
        <end position="274"/>
    </location>
</feature>
<dbReference type="Proteomes" id="UP000522688">
    <property type="component" value="Unassembled WGS sequence"/>
</dbReference>
<evidence type="ECO:0000313" key="9">
    <source>
        <dbReference type="EMBL" id="MBA8812443.1"/>
    </source>
</evidence>
<organism evidence="9 11">
    <name type="scientific">Frigoribacterium faeni</name>
    <dbReference type="NCBI Taxonomy" id="145483"/>
    <lineage>
        <taxon>Bacteria</taxon>
        <taxon>Bacillati</taxon>
        <taxon>Actinomycetota</taxon>
        <taxon>Actinomycetes</taxon>
        <taxon>Micrococcales</taxon>
        <taxon>Microbacteriaceae</taxon>
        <taxon>Frigoribacterium</taxon>
    </lineage>
</organism>
<dbReference type="NCBIfam" id="TIGR00116">
    <property type="entry name" value="tsf"/>
    <property type="match status" value="1"/>
</dbReference>
<dbReference type="Gene3D" id="3.30.479.20">
    <property type="entry name" value="Elongation factor Ts, dimerisation domain"/>
    <property type="match status" value="2"/>
</dbReference>
<dbReference type="SUPFAM" id="SSF46934">
    <property type="entry name" value="UBA-like"/>
    <property type="match status" value="1"/>
</dbReference>
<proteinExistence type="inferred from homology"/>
<dbReference type="EMBL" id="JACGWW010000001">
    <property type="protein sequence ID" value="MBA8812443.1"/>
    <property type="molecule type" value="Genomic_DNA"/>
</dbReference>
<evidence type="ECO:0000259" key="7">
    <source>
        <dbReference type="Pfam" id="PF00889"/>
    </source>
</evidence>
<dbReference type="SUPFAM" id="SSF54713">
    <property type="entry name" value="Elongation factor Ts (EF-Ts), dimerisation domain"/>
    <property type="match status" value="1"/>
</dbReference>
<evidence type="ECO:0000256" key="4">
    <source>
        <dbReference type="ARBA" id="ARBA00022917"/>
    </source>
</evidence>
<evidence type="ECO:0000256" key="6">
    <source>
        <dbReference type="HAMAP-Rule" id="MF_00050"/>
    </source>
</evidence>
<keyword evidence="4 6" id="KW-0648">Protein biosynthesis</keyword>
<dbReference type="OrthoDB" id="9808348at2"/>
<dbReference type="InterPro" id="IPR036402">
    <property type="entry name" value="EF-Ts_dimer_sf"/>
</dbReference>
<evidence type="ECO:0000256" key="2">
    <source>
        <dbReference type="ARBA" id="ARBA00016956"/>
    </source>
</evidence>
<dbReference type="PANTHER" id="PTHR11741">
    <property type="entry name" value="ELONGATION FACTOR TS"/>
    <property type="match status" value="1"/>
</dbReference>
<comment type="subcellular location">
    <subcellularLocation>
        <location evidence="6">Cytoplasm</location>
    </subcellularLocation>
</comment>
<comment type="function">
    <text evidence="5 6">Associates with the EF-Tu.GDP complex and induces the exchange of GDP to GTP. It remains bound to the aminoacyl-tRNA.EF-Tu.GTP complex up to the GTP hydrolysis stage on the ribosome.</text>
</comment>
<comment type="similarity">
    <text evidence="1 6">Belongs to the EF-Ts family.</text>
</comment>
<dbReference type="EMBL" id="BJUV01000001">
    <property type="protein sequence ID" value="GEK81840.1"/>
    <property type="molecule type" value="Genomic_DNA"/>
</dbReference>
<protein>
    <recommendedName>
        <fullName evidence="2 6">Elongation factor Ts</fullName>
        <shortName evidence="6">EF-Ts</shortName>
    </recommendedName>
</protein>
<dbReference type="FunFam" id="1.10.286.20:FF:000001">
    <property type="entry name" value="Elongation factor Ts"/>
    <property type="match status" value="1"/>
</dbReference>
<dbReference type="Gene3D" id="1.10.286.20">
    <property type="match status" value="1"/>
</dbReference>
<name>A0A7W3PHX6_9MICO</name>
<dbReference type="InterPro" id="IPR001816">
    <property type="entry name" value="Transl_elong_EFTs/EF1B"/>
</dbReference>
<dbReference type="HAMAP" id="MF_00050">
    <property type="entry name" value="EF_Ts"/>
    <property type="match status" value="1"/>
</dbReference>
<dbReference type="PANTHER" id="PTHR11741:SF0">
    <property type="entry name" value="ELONGATION FACTOR TS, MITOCHONDRIAL"/>
    <property type="match status" value="1"/>
</dbReference>
<dbReference type="GO" id="GO:0003746">
    <property type="term" value="F:translation elongation factor activity"/>
    <property type="evidence" value="ECO:0007669"/>
    <property type="project" value="UniProtKB-UniRule"/>
</dbReference>
<evidence type="ECO:0000313" key="10">
    <source>
        <dbReference type="Proteomes" id="UP000321154"/>
    </source>
</evidence>
<accession>A0A7W3PHX6</accession>
<dbReference type="AlphaFoldDB" id="A0A7W3PHX6"/>
<dbReference type="Gene3D" id="1.10.8.10">
    <property type="entry name" value="DNA helicase RuvA subunit, C-terminal domain"/>
    <property type="match status" value="1"/>
</dbReference>
<reference evidence="8 10" key="1">
    <citation type="submission" date="2019-07" db="EMBL/GenBank/DDBJ databases">
        <title>Whole genome shotgun sequence of Frigoribacterium faeni NBRC 103066.</title>
        <authorList>
            <person name="Hosoyama A."/>
            <person name="Uohara A."/>
            <person name="Ohji S."/>
            <person name="Ichikawa N."/>
        </authorList>
    </citation>
    <scope>NUCLEOTIDE SEQUENCE [LARGE SCALE GENOMIC DNA]</scope>
    <source>
        <strain evidence="8 10">NBRC 103066</strain>
    </source>
</reference>
<dbReference type="InterPro" id="IPR009060">
    <property type="entry name" value="UBA-like_sf"/>
</dbReference>
<dbReference type="FunFam" id="1.10.8.10:FF:000001">
    <property type="entry name" value="Elongation factor Ts"/>
    <property type="match status" value="1"/>
</dbReference>
<comment type="caution">
    <text evidence="9">The sequence shown here is derived from an EMBL/GenBank/DDBJ whole genome shotgun (WGS) entry which is preliminary data.</text>
</comment>
<dbReference type="InterPro" id="IPR014039">
    <property type="entry name" value="Transl_elong_EFTs/EF1B_dimer"/>
</dbReference>
<dbReference type="GO" id="GO:0005737">
    <property type="term" value="C:cytoplasm"/>
    <property type="evidence" value="ECO:0007669"/>
    <property type="project" value="UniProtKB-SubCell"/>
</dbReference>
<dbReference type="RefSeq" id="WP_146851941.1">
    <property type="nucleotide sequence ID" value="NZ_BAAAHR010000002.1"/>
</dbReference>
<feature type="region of interest" description="Involved in Mg(2+) ion dislocation from EF-Tu" evidence="6">
    <location>
        <begin position="80"/>
        <end position="83"/>
    </location>
</feature>
<keyword evidence="10" id="KW-1185">Reference proteome</keyword>
<dbReference type="Proteomes" id="UP000321154">
    <property type="component" value="Unassembled WGS sequence"/>
</dbReference>
<evidence type="ECO:0000313" key="11">
    <source>
        <dbReference type="Proteomes" id="UP000522688"/>
    </source>
</evidence>
<dbReference type="Pfam" id="PF00889">
    <property type="entry name" value="EF_TS"/>
    <property type="match status" value="1"/>
</dbReference>
<evidence type="ECO:0000313" key="8">
    <source>
        <dbReference type="EMBL" id="GEK81840.1"/>
    </source>
</evidence>